<dbReference type="InterPro" id="IPR042537">
    <property type="entry name" value="Nucleoporin_Nup155_C_2"/>
</dbReference>
<evidence type="ECO:0000259" key="5">
    <source>
        <dbReference type="Pfam" id="PF03177"/>
    </source>
</evidence>
<dbReference type="InterPro" id="IPR007187">
    <property type="entry name" value="Nucleoporin_Nup133/Nup155_C"/>
</dbReference>
<evidence type="ECO:0000313" key="7">
    <source>
        <dbReference type="EMBL" id="KAF7722764.1"/>
    </source>
</evidence>
<evidence type="ECO:0000256" key="1">
    <source>
        <dbReference type="ARBA" id="ARBA00004123"/>
    </source>
</evidence>
<keyword evidence="8" id="KW-1185">Reference proteome</keyword>
<dbReference type="GO" id="GO:0044611">
    <property type="term" value="C:nuclear pore inner ring"/>
    <property type="evidence" value="ECO:0007669"/>
    <property type="project" value="TreeGrafter"/>
</dbReference>
<proteinExistence type="inferred from homology"/>
<evidence type="ECO:0000256" key="4">
    <source>
        <dbReference type="ARBA" id="ARBA00023242"/>
    </source>
</evidence>
<dbReference type="GO" id="GO:0006405">
    <property type="term" value="P:RNA export from nucleus"/>
    <property type="evidence" value="ECO:0007669"/>
    <property type="project" value="TreeGrafter"/>
</dbReference>
<sequence length="1219" mass="138496">MINIVRQDVSRETVTRRRVNRKLFSAGTSSLLTKLTIDMPISLAETGRIVSSVIERDRQYEQVDLNDLLKGSGKENYVTTFKPVTHGVQHPLSAGPVSENYVKNVHGSESFFVESHKTKLPESLMEQIQRKVHALYHTQALSPTQPKLNSHLSIDWDCPYAMGIFAELDRAWLIVGHQLFIWKYKDGSDLYVYEDQDEIITHVGTARARLGELDVIFYGPSTSDMSEVTKTRFRLFSFLKGVFTSHVEHVLVVSTASRLKVYGVSVGKLPGSDHKERRTQFMLHERKGLSVTTHHARMLHMAGSKSGRIFIIGSDHHLYELNYQKDGNVYMSSLTCHTSPAVMKYLPAALSSVLAIAPEVRIKSIAIDTHWDFLYILTEDSAIEVVYLADPKNAFVSLSKNTNIKDAASVKCPKIAGLTEFNIESLHVIPRIDSRESHLFAVTSTGLRLYFTCLTNDLKLVHVRLPPAAGKLWINSSHKIQRSYYHNGVFMASEREQSAKDSLLVTCQEFHQQHGHDGDVKPLLSESYCVIKSDGKIWDIAEITGPRPKKYYLHEIADEPSTLPRQFMLMTDKGFTTLSKQRPIDMLHKLLQQSKDLNMDTENVNSFIRYYGDIETSALCLSYICTNAHSYLDHALIIKAAVQLYLYCNKRLSPHLEQNQEKHPGLILYLSRCLAPLWENKLFYTKSDFRQIRNLLSVAQTRLDGLRYFIDTTLYAQEPVSLNNDTLESSDDPILDGLYRLVIRSLEAIALLQLVVSPEMAESLLETMSGAITDLTLVDMLTASYGFDLAKSLVNAAIENGAIQNHDVGFVSGYIRTKCPNYFSQIDIAYFQGVECMKAAKHITDEQNKIRALFSSLHAFKKIAYDLSEEDIVSICKEYCSLAYHTGALELAFERIARQERTGGKKIVENSSIGDEILYKHVFSTLKDAYERRPTETSAYEAEVFSKALSYGDEHFHKALYSWYILNDMEDELLKVESNYVLPFLENYEPKADGMDYLWKYHQRRSRYYDASKCLELLAVHLPGIKLNKRMEYVSLAIAEAKCCLADDIHAQEAKKLADNLEHLQKVGTLQIGIHEKLDGEDEETKIASAQLATGFLSADTLLDAYAYRFRLWDESLLLVKMLDRQDWRYVQTIWTGMIDENEELASADNACPFTRLHEKVVSIGRLLYPSIAAFPVYLVAKILHEYSVQHDRANFTRDVLQSIGVPDEVITDAFSCLD</sequence>
<dbReference type="OrthoDB" id="338970at2759"/>
<feature type="domain" description="Nucleoporin Nup133/Nup155-like C-terminal" evidence="5">
    <location>
        <begin position="662"/>
        <end position="1215"/>
    </location>
</feature>
<dbReference type="Gene3D" id="1.25.40.450">
    <property type="entry name" value="Nucleoporin, helical domain, N-terminal subdomain"/>
    <property type="match status" value="1"/>
</dbReference>
<evidence type="ECO:0000259" key="6">
    <source>
        <dbReference type="Pfam" id="PF08801"/>
    </source>
</evidence>
<dbReference type="GO" id="GO:0006606">
    <property type="term" value="P:protein import into nucleus"/>
    <property type="evidence" value="ECO:0007669"/>
    <property type="project" value="TreeGrafter"/>
</dbReference>
<organism evidence="7 8">
    <name type="scientific">Apophysomyces ossiformis</name>
    <dbReference type="NCBI Taxonomy" id="679940"/>
    <lineage>
        <taxon>Eukaryota</taxon>
        <taxon>Fungi</taxon>
        <taxon>Fungi incertae sedis</taxon>
        <taxon>Mucoromycota</taxon>
        <taxon>Mucoromycotina</taxon>
        <taxon>Mucoromycetes</taxon>
        <taxon>Mucorales</taxon>
        <taxon>Mucorineae</taxon>
        <taxon>Mucoraceae</taxon>
        <taxon>Apophysomyces</taxon>
    </lineage>
</organism>
<name>A0A8H7BS43_9FUNG</name>
<evidence type="ECO:0000256" key="2">
    <source>
        <dbReference type="ARBA" id="ARBA00007373"/>
    </source>
</evidence>
<dbReference type="InterPro" id="IPR004870">
    <property type="entry name" value="Nucleoporin_Nup155"/>
</dbReference>
<dbReference type="PANTHER" id="PTHR10350">
    <property type="entry name" value="NUCLEAR PORE COMPLEX PROTEIN NUP155"/>
    <property type="match status" value="1"/>
</dbReference>
<dbReference type="Gene3D" id="1.20.120.1880">
    <property type="entry name" value="Nucleoporin, helical C-terminal domain"/>
    <property type="match status" value="1"/>
</dbReference>
<reference evidence="7" key="1">
    <citation type="submission" date="2020-01" db="EMBL/GenBank/DDBJ databases">
        <title>Genome Sequencing of Three Apophysomyces-Like Fungal Strains Confirms a Novel Fungal Genus in the Mucoromycota with divergent Burkholderia-like Endosymbiotic Bacteria.</title>
        <authorList>
            <person name="Stajich J.E."/>
            <person name="Macias A.M."/>
            <person name="Carter-House D."/>
            <person name="Lovett B."/>
            <person name="Kasson L.R."/>
            <person name="Berry K."/>
            <person name="Grigoriev I."/>
            <person name="Chang Y."/>
            <person name="Spatafora J."/>
            <person name="Kasson M.T."/>
        </authorList>
    </citation>
    <scope>NUCLEOTIDE SEQUENCE</scope>
    <source>
        <strain evidence="7">NRRL A-21654</strain>
    </source>
</reference>
<feature type="domain" description="Nucleoporin Nup133/Nup155-like N-terminal" evidence="6">
    <location>
        <begin position="135"/>
        <end position="574"/>
    </location>
</feature>
<comment type="caution">
    <text evidence="7">The sequence shown here is derived from an EMBL/GenBank/DDBJ whole genome shotgun (WGS) entry which is preliminary data.</text>
</comment>
<dbReference type="Pfam" id="PF03177">
    <property type="entry name" value="Nucleoporin_C"/>
    <property type="match status" value="1"/>
</dbReference>
<comment type="subcellular location">
    <subcellularLocation>
        <location evidence="1">Nucleus</location>
    </subcellularLocation>
</comment>
<dbReference type="InterPro" id="IPR042533">
    <property type="entry name" value="Nucleoporin_Nup155_C_1"/>
</dbReference>
<dbReference type="GO" id="GO:0017056">
    <property type="term" value="F:structural constituent of nuclear pore"/>
    <property type="evidence" value="ECO:0007669"/>
    <property type="project" value="InterPro"/>
</dbReference>
<keyword evidence="4" id="KW-0539">Nucleus</keyword>
<accession>A0A8H7BS43</accession>
<evidence type="ECO:0000313" key="8">
    <source>
        <dbReference type="Proteomes" id="UP000605846"/>
    </source>
</evidence>
<dbReference type="Gene3D" id="1.25.40.440">
    <property type="entry name" value="Nucleoporin, helical domain, central subdomain"/>
    <property type="match status" value="1"/>
</dbReference>
<protein>
    <submittedName>
        <fullName evidence="7">Uncharacterized protein</fullName>
    </submittedName>
</protein>
<dbReference type="InterPro" id="IPR042538">
    <property type="entry name" value="Nucleoporin_Nup155_C_3"/>
</dbReference>
<dbReference type="GO" id="GO:0000972">
    <property type="term" value="P:transcription-dependent tethering of RNA polymerase II gene DNA at nuclear periphery"/>
    <property type="evidence" value="ECO:0007669"/>
    <property type="project" value="TreeGrafter"/>
</dbReference>
<dbReference type="Gene3D" id="1.20.58.1780">
    <property type="match status" value="1"/>
</dbReference>
<evidence type="ECO:0000256" key="3">
    <source>
        <dbReference type="ARBA" id="ARBA00022448"/>
    </source>
</evidence>
<dbReference type="Pfam" id="PF08801">
    <property type="entry name" value="Nucleoporin_N"/>
    <property type="match status" value="1"/>
</dbReference>
<dbReference type="Proteomes" id="UP000605846">
    <property type="component" value="Unassembled WGS sequence"/>
</dbReference>
<gene>
    <name evidence="7" type="ORF">EC973_002718</name>
</gene>
<dbReference type="AlphaFoldDB" id="A0A8H7BS43"/>
<dbReference type="PANTHER" id="PTHR10350:SF6">
    <property type="entry name" value="NUCLEAR PORE COMPLEX PROTEIN NUP155"/>
    <property type="match status" value="1"/>
</dbReference>
<dbReference type="EMBL" id="JABAYA010000178">
    <property type="protein sequence ID" value="KAF7722764.1"/>
    <property type="molecule type" value="Genomic_DNA"/>
</dbReference>
<dbReference type="InterPro" id="IPR014908">
    <property type="entry name" value="Nucleoporin_Nup133/Nup155_N"/>
</dbReference>
<dbReference type="GO" id="GO:0036228">
    <property type="term" value="P:protein localization to nuclear inner membrane"/>
    <property type="evidence" value="ECO:0007669"/>
    <property type="project" value="TreeGrafter"/>
</dbReference>
<comment type="similarity">
    <text evidence="2">Belongs to the non-repetitive/WGA-negative nucleoporin family.</text>
</comment>
<keyword evidence="3" id="KW-0813">Transport</keyword>